<dbReference type="Pfam" id="PF12867">
    <property type="entry name" value="DinB_2"/>
    <property type="match status" value="1"/>
</dbReference>
<dbReference type="Proteomes" id="UP000287224">
    <property type="component" value="Unassembled WGS sequence"/>
</dbReference>
<proteinExistence type="predicted"/>
<comment type="caution">
    <text evidence="2">The sequence shown here is derived from an EMBL/GenBank/DDBJ whole genome shotgun (WGS) entry which is preliminary data.</text>
</comment>
<gene>
    <name evidence="2" type="ORF">KDAU_46650</name>
</gene>
<accession>A0A401ZKF6</accession>
<evidence type="ECO:0000313" key="3">
    <source>
        <dbReference type="Proteomes" id="UP000287224"/>
    </source>
</evidence>
<protein>
    <recommendedName>
        <fullName evidence="1">DinB-like domain-containing protein</fullName>
    </recommendedName>
</protein>
<organism evidence="2 3">
    <name type="scientific">Dictyobacter aurantiacus</name>
    <dbReference type="NCBI Taxonomy" id="1936993"/>
    <lineage>
        <taxon>Bacteria</taxon>
        <taxon>Bacillati</taxon>
        <taxon>Chloroflexota</taxon>
        <taxon>Ktedonobacteria</taxon>
        <taxon>Ktedonobacterales</taxon>
        <taxon>Dictyobacteraceae</taxon>
        <taxon>Dictyobacter</taxon>
    </lineage>
</organism>
<dbReference type="SUPFAM" id="SSF109854">
    <property type="entry name" value="DinB/YfiT-like putative metalloenzymes"/>
    <property type="match status" value="1"/>
</dbReference>
<reference evidence="3" key="1">
    <citation type="submission" date="2018-12" db="EMBL/GenBank/DDBJ databases">
        <title>Tengunoibacter tsumagoiensis gen. nov., sp. nov., Dictyobacter kobayashii sp. nov., D. alpinus sp. nov., and D. joshuensis sp. nov. and description of Dictyobacteraceae fam. nov. within the order Ktedonobacterales isolated from Tengu-no-mugimeshi.</title>
        <authorList>
            <person name="Wang C.M."/>
            <person name="Zheng Y."/>
            <person name="Sakai Y."/>
            <person name="Toyoda A."/>
            <person name="Minakuchi Y."/>
            <person name="Abe K."/>
            <person name="Yokota A."/>
            <person name="Yabe S."/>
        </authorList>
    </citation>
    <scope>NUCLEOTIDE SEQUENCE [LARGE SCALE GENOMIC DNA]</scope>
    <source>
        <strain evidence="3">S-27</strain>
    </source>
</reference>
<evidence type="ECO:0000259" key="1">
    <source>
        <dbReference type="Pfam" id="PF12867"/>
    </source>
</evidence>
<dbReference type="AlphaFoldDB" id="A0A401ZKF6"/>
<evidence type="ECO:0000313" key="2">
    <source>
        <dbReference type="EMBL" id="GCE07336.1"/>
    </source>
</evidence>
<dbReference type="Gene3D" id="1.20.120.450">
    <property type="entry name" value="dinb family like domain"/>
    <property type="match status" value="1"/>
</dbReference>
<keyword evidence="3" id="KW-1185">Reference proteome</keyword>
<dbReference type="InterPro" id="IPR024775">
    <property type="entry name" value="DinB-like"/>
</dbReference>
<sequence length="166" mass="19375">MDKATFVATLLEQRAEWEALLARFDVEEMLLSGAAGTWSIKDVVAHVAWSEHEMVPVMRSHIFSGSQLWQVSEDERNEVVYQQNEARSLQEVLADEQKIYAQFLQAVQDLDEEDFHDPRRFQHMPADWVPWQIFAGCSYKHYEDHMPSLQAWLIRRGDQPSRPSEA</sequence>
<name>A0A401ZKF6_9CHLR</name>
<dbReference type="RefSeq" id="WP_126598514.1">
    <property type="nucleotide sequence ID" value="NZ_BIFQ01000001.1"/>
</dbReference>
<dbReference type="OrthoDB" id="162566at2"/>
<feature type="domain" description="DinB-like" evidence="1">
    <location>
        <begin position="10"/>
        <end position="145"/>
    </location>
</feature>
<dbReference type="InterPro" id="IPR034660">
    <property type="entry name" value="DinB/YfiT-like"/>
</dbReference>
<dbReference type="EMBL" id="BIFQ01000001">
    <property type="protein sequence ID" value="GCE07336.1"/>
    <property type="molecule type" value="Genomic_DNA"/>
</dbReference>